<feature type="coiled-coil region" evidence="1">
    <location>
        <begin position="297"/>
        <end position="352"/>
    </location>
</feature>
<keyword evidence="4" id="KW-1185">Reference proteome</keyword>
<dbReference type="EMBL" id="JAACJK010000001">
    <property type="protein sequence ID" value="KAF5342495.1"/>
    <property type="molecule type" value="Genomic_DNA"/>
</dbReference>
<evidence type="ECO:0000256" key="1">
    <source>
        <dbReference type="SAM" id="Coils"/>
    </source>
</evidence>
<keyword evidence="1" id="KW-0175">Coiled coil</keyword>
<dbReference type="OrthoDB" id="3253907at2759"/>
<dbReference type="GO" id="GO:0003824">
    <property type="term" value="F:catalytic activity"/>
    <property type="evidence" value="ECO:0007669"/>
    <property type="project" value="InterPro"/>
</dbReference>
<dbReference type="SUPFAM" id="SSF56672">
    <property type="entry name" value="DNA/RNA polymerases"/>
    <property type="match status" value="1"/>
</dbReference>
<dbReference type="CDD" id="cd01650">
    <property type="entry name" value="RT_nLTR_like"/>
    <property type="match status" value="1"/>
</dbReference>
<dbReference type="Gene3D" id="3.60.10.10">
    <property type="entry name" value="Endonuclease/exonuclease/phosphatase"/>
    <property type="match status" value="1"/>
</dbReference>
<comment type="caution">
    <text evidence="3">The sequence shown here is derived from an EMBL/GenBank/DDBJ whole genome shotgun (WGS) entry which is preliminary data.</text>
</comment>
<sequence>MRANKIGILVVQETHLNRARASRIQTTYDKTMFIKSSSELFDVNTSSEGVAMLIDRRVIKSTSQGIKSWDVIAGRALMVSIPWRTETGKLHILCVYAPNDPERNGRFWEDIAKIFDDNPDWPHPDFLVGDLNMVEEARDREPPSACRAAMANALMNLLEKFHLVDGWRRENPNLTHYTWRSRATTGPQAGCRSRIDRIYIKRSLWDDTRDWNITIDQPIYTDHELIQTTIYDLSAPFIGKGRWEIPSFLLNHDKFLEEMDTLCTAAELATRQTNNPTDPRPQMVLEDLKVKMRDKAREIAKAAVPKARKKIAELKQALETVLNDNSTTPEERNELTDKLAEEIKDLECQQLDKRRADTATLWMLETETIGKKWIGANKERAPHDTIPILRNPNTPNAPPARKSCDMAEIARDYHEQLQNDTQHTEQEREAATEEVLASLDPRVDDGNATHLKTNLTRDEVRTAMMSMPNGKASGPDGITTDLWKVLITRWETQVKAGGNGKAADVVSLLQHAFNDIEENGISATSSFAKGWMCPLYKKNDRSDIANYRPITVLNSDYKSFMKALTIRLAPVALKLIHPDQAGFMKGRRIDDHTELVNLMINWCELKEENGLLVFLDQEKAYDKITHRFLQSTLDKFGFPDHFKNVIKSLYDNAETVVIINGEISTTFRVIRGVRQGDPLSCLLFNLAIESLANLLRKSGLKGFKIKETIARIITKLFADDTTVYLSAEDNFSDLQIILDLWCRASGGKFNVTKTEIVPVGAEEYRAQVAQTRLGRPGEPESQLPDGVHIARDGEPVRVLGAHVGNKIDQMAIWAPILDTLEKKVSYWLKSNPSLEGRSYLTKLEPGARTLYKAMVQCMPEQAEKTVAKTINKIMWGGKAVGVSHAVASLPYAQGGKKVLNIVHRNEATHLKRSVRYAADMRGDWAIVADQLIEEDIPDSQKVDDLDATMHVFLQTWSARKQRAASTLPDSIFRMLSIAAKYNIRYAPPILSEATRRALPAWYHPGKQGTTNTRENGRIPQCLRDIHGIFTVGQLEAFVSDYPHPPTLVEPLQNGPPEPNDHACHCAQFTGARDAGCADPIACHERALSELDSLGEKWDPRSPLPTVDSLTERYKLVSSQLALSESKKVFDPLLETYSSLESGFRVFEPTKCPWSRSPLKALPTPDLLYAPPRAFIAIHIPKASHPIQRAGYGVIFEGRAEADFATISRLDIPRTQLWTTAVALFDFVVRAPQHEHLRVYVPSMKLIEDLTSRLQINEDGGWIEHECRRLMPSLVARLRSRSGLLVLCGYTDLTDASMRKKAKEAAASAVASHPLNEPVRRFATKHSQIVQGLRLASQTQASLYAAIGDWNSKKVSERRETLANIALAKNTARQKLGFEPTTEEIWMSIRGPNVTQKKIRAFLWKVVHGALPCGVNWNDNPAYADRALCQHCQVRETAEHLLVQCPRSCQSTIWDLANSLLRRRGLPPLSPATLGDILVCGLPNKKRKLTPGQERLRMIVIAESAWLIWVLRCKWVIDDEADPELYPSVPEITNRWWKMINAKLDFDLLASDAKRYGPKAIVAGLVKDTWEGLLDDGATLGKSLECHRNVGVLVGRGVAARRPPGWNR</sequence>
<evidence type="ECO:0000313" key="4">
    <source>
        <dbReference type="Proteomes" id="UP000541558"/>
    </source>
</evidence>
<proteinExistence type="predicted"/>
<dbReference type="InterPro" id="IPR043502">
    <property type="entry name" value="DNA/RNA_pol_sf"/>
</dbReference>
<gene>
    <name evidence="3" type="ORF">D9611_001696</name>
</gene>
<dbReference type="PROSITE" id="PS50878">
    <property type="entry name" value="RT_POL"/>
    <property type="match status" value="1"/>
</dbReference>
<dbReference type="InterPro" id="IPR005135">
    <property type="entry name" value="Endo/exonuclease/phosphatase"/>
</dbReference>
<dbReference type="Proteomes" id="UP000541558">
    <property type="component" value="Unassembled WGS sequence"/>
</dbReference>
<reference evidence="3 4" key="1">
    <citation type="journal article" date="2020" name="ISME J.">
        <title>Uncovering the hidden diversity of litter-decomposition mechanisms in mushroom-forming fungi.</title>
        <authorList>
            <person name="Floudas D."/>
            <person name="Bentzer J."/>
            <person name="Ahren D."/>
            <person name="Johansson T."/>
            <person name="Persson P."/>
            <person name="Tunlid A."/>
        </authorList>
    </citation>
    <scope>NUCLEOTIDE SEQUENCE [LARGE SCALE GENOMIC DNA]</scope>
    <source>
        <strain evidence="3 4">CBS 175.51</strain>
    </source>
</reference>
<name>A0A8H5CIQ5_9AGAR</name>
<dbReference type="InterPro" id="IPR036691">
    <property type="entry name" value="Endo/exonu/phosph_ase_sf"/>
</dbReference>
<evidence type="ECO:0000313" key="3">
    <source>
        <dbReference type="EMBL" id="KAF5342495.1"/>
    </source>
</evidence>
<organism evidence="3 4">
    <name type="scientific">Ephemerocybe angulata</name>
    <dbReference type="NCBI Taxonomy" id="980116"/>
    <lineage>
        <taxon>Eukaryota</taxon>
        <taxon>Fungi</taxon>
        <taxon>Dikarya</taxon>
        <taxon>Basidiomycota</taxon>
        <taxon>Agaricomycotina</taxon>
        <taxon>Agaricomycetes</taxon>
        <taxon>Agaricomycetidae</taxon>
        <taxon>Agaricales</taxon>
        <taxon>Agaricineae</taxon>
        <taxon>Psathyrellaceae</taxon>
        <taxon>Ephemerocybe</taxon>
    </lineage>
</organism>
<dbReference type="SUPFAM" id="SSF56219">
    <property type="entry name" value="DNase I-like"/>
    <property type="match status" value="1"/>
</dbReference>
<dbReference type="PANTHER" id="PTHR19446">
    <property type="entry name" value="REVERSE TRANSCRIPTASES"/>
    <property type="match status" value="1"/>
</dbReference>
<accession>A0A8H5CIQ5</accession>
<evidence type="ECO:0000259" key="2">
    <source>
        <dbReference type="PROSITE" id="PS50878"/>
    </source>
</evidence>
<dbReference type="Pfam" id="PF03372">
    <property type="entry name" value="Exo_endo_phos"/>
    <property type="match status" value="1"/>
</dbReference>
<protein>
    <recommendedName>
        <fullName evidence="2">Reverse transcriptase domain-containing protein</fullName>
    </recommendedName>
</protein>
<dbReference type="InterPro" id="IPR000477">
    <property type="entry name" value="RT_dom"/>
</dbReference>
<feature type="domain" description="Reverse transcriptase" evidence="2">
    <location>
        <begin position="516"/>
        <end position="803"/>
    </location>
</feature>
<dbReference type="Pfam" id="PF00078">
    <property type="entry name" value="RVT_1"/>
    <property type="match status" value="1"/>
</dbReference>